<protein>
    <recommendedName>
        <fullName evidence="2">BPL/LPL catalytic domain-containing protein</fullName>
    </recommendedName>
</protein>
<feature type="domain" description="BPL/LPL catalytic" evidence="2">
    <location>
        <begin position="65"/>
        <end position="250"/>
    </location>
</feature>
<evidence type="ECO:0000313" key="3">
    <source>
        <dbReference type="EMBL" id="MBM3317938.1"/>
    </source>
</evidence>
<dbReference type="Pfam" id="PF21948">
    <property type="entry name" value="LplA-B_cat"/>
    <property type="match status" value="1"/>
</dbReference>
<feature type="compositionally biased region" description="Low complexity" evidence="1">
    <location>
        <begin position="8"/>
        <end position="17"/>
    </location>
</feature>
<dbReference type="EMBL" id="VGIY01000222">
    <property type="protein sequence ID" value="MBM3317938.1"/>
    <property type="molecule type" value="Genomic_DNA"/>
</dbReference>
<dbReference type="InterPro" id="IPR004143">
    <property type="entry name" value="BPL_LPL_catalytic"/>
</dbReference>
<evidence type="ECO:0000256" key="1">
    <source>
        <dbReference type="SAM" id="MobiDB-lite"/>
    </source>
</evidence>
<dbReference type="AlphaFoldDB" id="A0A937XDH8"/>
<dbReference type="InterPro" id="IPR053264">
    <property type="entry name" value="Lipoate-ligase_2_inactive"/>
</dbReference>
<evidence type="ECO:0000259" key="2">
    <source>
        <dbReference type="PROSITE" id="PS51733"/>
    </source>
</evidence>
<proteinExistence type="predicted"/>
<comment type="caution">
    <text evidence="3">The sequence shown here is derived from an EMBL/GenBank/DDBJ whole genome shotgun (WGS) entry which is preliminary data.</text>
</comment>
<evidence type="ECO:0000313" key="4">
    <source>
        <dbReference type="Proteomes" id="UP000748308"/>
    </source>
</evidence>
<sequence>MTPGRQGGATAAGAESAPAREARDRGDELLCARARGDAPDGGPRAACPDHLPYDRDDDLLAPFAPGEAPRARLYRPLAPAIVLGRASRPERELHVEACLADAIPLYRRRGGGCAVLLDPGCLVLSLALPLPGLGGIHEAYDRITSWLIEGLADLGIWGVRRRDACDLALGDRKIGGACIYRRSGLLHYAAALLEQPRVDRMERYLQHPPREPRYRRGRTHREFVGRLGPLGPLERIREALAPATLFRTGR</sequence>
<dbReference type="Proteomes" id="UP000748308">
    <property type="component" value="Unassembled WGS sequence"/>
</dbReference>
<dbReference type="Gene3D" id="3.30.930.10">
    <property type="entry name" value="Bira Bifunctional Protein, Domain 2"/>
    <property type="match status" value="1"/>
</dbReference>
<gene>
    <name evidence="3" type="ORF">FJY75_08790</name>
</gene>
<dbReference type="PANTHER" id="PTHR43506">
    <property type="entry name" value="BIOTIN/LIPOATE A/B PROTEIN LIGASE FAMILY"/>
    <property type="match status" value="1"/>
</dbReference>
<organism evidence="3 4">
    <name type="scientific">Eiseniibacteriota bacterium</name>
    <dbReference type="NCBI Taxonomy" id="2212470"/>
    <lineage>
        <taxon>Bacteria</taxon>
        <taxon>Candidatus Eiseniibacteriota</taxon>
    </lineage>
</organism>
<accession>A0A937XDH8</accession>
<dbReference type="InterPro" id="IPR045864">
    <property type="entry name" value="aa-tRNA-synth_II/BPL/LPL"/>
</dbReference>
<feature type="region of interest" description="Disordered" evidence="1">
    <location>
        <begin position="1"/>
        <end position="26"/>
    </location>
</feature>
<dbReference type="SUPFAM" id="SSF55681">
    <property type="entry name" value="Class II aaRS and biotin synthetases"/>
    <property type="match status" value="1"/>
</dbReference>
<name>A0A937XDH8_UNCEI</name>
<reference evidence="3" key="1">
    <citation type="submission" date="2019-03" db="EMBL/GenBank/DDBJ databases">
        <title>Lake Tanganyika Metagenome-Assembled Genomes (MAGs).</title>
        <authorList>
            <person name="Tran P."/>
        </authorList>
    </citation>
    <scope>NUCLEOTIDE SEQUENCE</scope>
    <source>
        <strain evidence="3">M_DeepCast_400m_m2_100</strain>
    </source>
</reference>
<dbReference type="PANTHER" id="PTHR43506:SF1">
    <property type="entry name" value="BPL_LPL CATALYTIC DOMAIN-CONTAINING PROTEIN"/>
    <property type="match status" value="1"/>
</dbReference>
<dbReference type="PROSITE" id="PS51733">
    <property type="entry name" value="BPL_LPL_CATALYTIC"/>
    <property type="match status" value="1"/>
</dbReference>